<evidence type="ECO:0008006" key="6">
    <source>
        <dbReference type="Google" id="ProtNLM"/>
    </source>
</evidence>
<dbReference type="AlphaFoldDB" id="A0AAU9JW62"/>
<dbReference type="PROSITE" id="PS51420">
    <property type="entry name" value="RHO"/>
    <property type="match status" value="1"/>
</dbReference>
<feature type="compositionally biased region" description="Polar residues" evidence="3">
    <location>
        <begin position="180"/>
        <end position="205"/>
    </location>
</feature>
<sequence length="213" mass="23855">MAALQSGLTPAVLKKYKFVFLGDIAVGKTSIINQFMYGTFDQTHQATIGIDFLSKTMYLDDRTIRLQLWDTAGQERFRSLIPNYIRDCSVAIIVFDISQRSSFNSLEKWVQDVRNERGGDVVIMVAGNKIDLVEKRTVSPEDCEAKARELNVQYMEVSAKTGANIKQLFKALAQELPLAQETSLANPPESSTGRVKLSEQPQPQQKTKEGKCC</sequence>
<dbReference type="PROSITE" id="PS51421">
    <property type="entry name" value="RAS"/>
    <property type="match status" value="1"/>
</dbReference>
<dbReference type="SMART" id="SM00173">
    <property type="entry name" value="RAS"/>
    <property type="match status" value="1"/>
</dbReference>
<proteinExistence type="predicted"/>
<gene>
    <name evidence="4" type="ORF">BSTOLATCC_MIC46753</name>
</gene>
<dbReference type="GO" id="GO:0005525">
    <property type="term" value="F:GTP binding"/>
    <property type="evidence" value="ECO:0007669"/>
    <property type="project" value="UniProtKB-KW"/>
</dbReference>
<dbReference type="PANTHER" id="PTHR47977">
    <property type="entry name" value="RAS-RELATED PROTEIN RAB"/>
    <property type="match status" value="1"/>
</dbReference>
<dbReference type="GO" id="GO:0003924">
    <property type="term" value="F:GTPase activity"/>
    <property type="evidence" value="ECO:0007669"/>
    <property type="project" value="InterPro"/>
</dbReference>
<accession>A0AAU9JW62</accession>
<keyword evidence="2" id="KW-0342">GTP-binding</keyword>
<keyword evidence="1" id="KW-0547">Nucleotide-binding</keyword>
<evidence type="ECO:0000313" key="5">
    <source>
        <dbReference type="Proteomes" id="UP001162131"/>
    </source>
</evidence>
<dbReference type="Gene3D" id="3.40.50.300">
    <property type="entry name" value="P-loop containing nucleotide triphosphate hydrolases"/>
    <property type="match status" value="1"/>
</dbReference>
<evidence type="ECO:0000256" key="3">
    <source>
        <dbReference type="SAM" id="MobiDB-lite"/>
    </source>
</evidence>
<dbReference type="PROSITE" id="PS51419">
    <property type="entry name" value="RAB"/>
    <property type="match status" value="1"/>
</dbReference>
<dbReference type="PRINTS" id="PR00449">
    <property type="entry name" value="RASTRNSFRMNG"/>
</dbReference>
<feature type="region of interest" description="Disordered" evidence="3">
    <location>
        <begin position="180"/>
        <end position="213"/>
    </location>
</feature>
<dbReference type="EMBL" id="CAJZBQ010000046">
    <property type="protein sequence ID" value="CAG9328762.1"/>
    <property type="molecule type" value="Genomic_DNA"/>
</dbReference>
<dbReference type="FunFam" id="3.40.50.300:FF:000823">
    <property type="entry name" value="Small GTPase RAB, putative"/>
    <property type="match status" value="1"/>
</dbReference>
<dbReference type="InterPro" id="IPR005225">
    <property type="entry name" value="Small_GTP-bd"/>
</dbReference>
<dbReference type="SMART" id="SM00177">
    <property type="entry name" value="ARF"/>
    <property type="match status" value="1"/>
</dbReference>
<dbReference type="Proteomes" id="UP001162131">
    <property type="component" value="Unassembled WGS sequence"/>
</dbReference>
<reference evidence="4" key="1">
    <citation type="submission" date="2021-09" db="EMBL/GenBank/DDBJ databases">
        <authorList>
            <consortium name="AG Swart"/>
            <person name="Singh M."/>
            <person name="Singh A."/>
            <person name="Seah K."/>
            <person name="Emmerich C."/>
        </authorList>
    </citation>
    <scope>NUCLEOTIDE SEQUENCE</scope>
    <source>
        <strain evidence="4">ATCC30299</strain>
    </source>
</reference>
<dbReference type="NCBIfam" id="TIGR00231">
    <property type="entry name" value="small_GTP"/>
    <property type="match status" value="1"/>
</dbReference>
<evidence type="ECO:0000256" key="2">
    <source>
        <dbReference type="ARBA" id="ARBA00023134"/>
    </source>
</evidence>
<dbReference type="Pfam" id="PF00071">
    <property type="entry name" value="Ras"/>
    <property type="match status" value="1"/>
</dbReference>
<dbReference type="InterPro" id="IPR050227">
    <property type="entry name" value="Rab"/>
</dbReference>
<comment type="caution">
    <text evidence="4">The sequence shown here is derived from an EMBL/GenBank/DDBJ whole genome shotgun (WGS) entry which is preliminary data.</text>
</comment>
<dbReference type="InterPro" id="IPR001806">
    <property type="entry name" value="Small_GTPase"/>
</dbReference>
<dbReference type="InterPro" id="IPR027417">
    <property type="entry name" value="P-loop_NTPase"/>
</dbReference>
<organism evidence="4 5">
    <name type="scientific">Blepharisma stoltei</name>
    <dbReference type="NCBI Taxonomy" id="1481888"/>
    <lineage>
        <taxon>Eukaryota</taxon>
        <taxon>Sar</taxon>
        <taxon>Alveolata</taxon>
        <taxon>Ciliophora</taxon>
        <taxon>Postciliodesmatophora</taxon>
        <taxon>Heterotrichea</taxon>
        <taxon>Heterotrichida</taxon>
        <taxon>Blepharismidae</taxon>
        <taxon>Blepharisma</taxon>
    </lineage>
</organism>
<dbReference type="CDD" id="cd01861">
    <property type="entry name" value="Rab6"/>
    <property type="match status" value="1"/>
</dbReference>
<protein>
    <recommendedName>
        <fullName evidence="6">Rab6</fullName>
    </recommendedName>
</protein>
<keyword evidence="5" id="KW-1185">Reference proteome</keyword>
<name>A0AAU9JW62_9CILI</name>
<evidence type="ECO:0000313" key="4">
    <source>
        <dbReference type="EMBL" id="CAG9328762.1"/>
    </source>
</evidence>
<dbReference type="SMART" id="SM00176">
    <property type="entry name" value="RAN"/>
    <property type="match status" value="1"/>
</dbReference>
<dbReference type="SMART" id="SM00175">
    <property type="entry name" value="RAB"/>
    <property type="match status" value="1"/>
</dbReference>
<dbReference type="SUPFAM" id="SSF52540">
    <property type="entry name" value="P-loop containing nucleoside triphosphate hydrolases"/>
    <property type="match status" value="1"/>
</dbReference>
<dbReference type="SMART" id="SM00174">
    <property type="entry name" value="RHO"/>
    <property type="match status" value="1"/>
</dbReference>
<evidence type="ECO:0000256" key="1">
    <source>
        <dbReference type="ARBA" id="ARBA00022741"/>
    </source>
</evidence>